<evidence type="ECO:0000313" key="2">
    <source>
        <dbReference type="Proteomes" id="UP001162640"/>
    </source>
</evidence>
<dbReference type="PANTHER" id="PTHR45661">
    <property type="entry name" value="SURFACE ANTIGEN"/>
    <property type="match status" value="1"/>
</dbReference>
<protein>
    <submittedName>
        <fullName evidence="1">Uncharacterized protein</fullName>
    </submittedName>
</protein>
<dbReference type="Gene3D" id="3.80.10.10">
    <property type="entry name" value="Ribonuclease Inhibitor"/>
    <property type="match status" value="1"/>
</dbReference>
<dbReference type="InterPro" id="IPR053139">
    <property type="entry name" value="Surface_bspA-like"/>
</dbReference>
<dbReference type="PANTHER" id="PTHR45661:SF3">
    <property type="entry name" value="IG-LIKE DOMAIN-CONTAINING PROTEIN"/>
    <property type="match status" value="1"/>
</dbReference>
<dbReference type="Pfam" id="PF13306">
    <property type="entry name" value="LRR_5"/>
    <property type="match status" value="1"/>
</dbReference>
<dbReference type="SUPFAM" id="SSF52058">
    <property type="entry name" value="L domain-like"/>
    <property type="match status" value="1"/>
</dbReference>
<accession>A0A9W7EDV6</accession>
<comment type="caution">
    <text evidence="1">The sequence shown here is derived from an EMBL/GenBank/DDBJ whole genome shotgun (WGS) entry which is preliminary data.</text>
</comment>
<reference evidence="2" key="1">
    <citation type="journal article" date="2023" name="Commun. Biol.">
        <title>Genome analysis of Parmales, the sister group of diatoms, reveals the evolutionary specialization of diatoms from phago-mixotrophs to photoautotrophs.</title>
        <authorList>
            <person name="Ban H."/>
            <person name="Sato S."/>
            <person name="Yoshikawa S."/>
            <person name="Yamada K."/>
            <person name="Nakamura Y."/>
            <person name="Ichinomiya M."/>
            <person name="Sato N."/>
            <person name="Blanc-Mathieu R."/>
            <person name="Endo H."/>
            <person name="Kuwata A."/>
            <person name="Ogata H."/>
        </authorList>
    </citation>
    <scope>NUCLEOTIDE SEQUENCE [LARGE SCALE GENOMIC DNA]</scope>
</reference>
<dbReference type="EMBL" id="BLQM01000236">
    <property type="protein sequence ID" value="GMH77644.1"/>
    <property type="molecule type" value="Genomic_DNA"/>
</dbReference>
<dbReference type="AlphaFoldDB" id="A0A9W7EDV6"/>
<dbReference type="Proteomes" id="UP001162640">
    <property type="component" value="Unassembled WGS sequence"/>
</dbReference>
<gene>
    <name evidence="1" type="ORF">TL16_g07480</name>
</gene>
<name>A0A9W7EDV6_9STRA</name>
<dbReference type="InterPro" id="IPR032675">
    <property type="entry name" value="LRR_dom_sf"/>
</dbReference>
<organism evidence="1 2">
    <name type="scientific">Triparma laevis f. inornata</name>
    <dbReference type="NCBI Taxonomy" id="1714386"/>
    <lineage>
        <taxon>Eukaryota</taxon>
        <taxon>Sar</taxon>
        <taxon>Stramenopiles</taxon>
        <taxon>Ochrophyta</taxon>
        <taxon>Bolidophyceae</taxon>
        <taxon>Parmales</taxon>
        <taxon>Triparmaceae</taxon>
        <taxon>Triparma</taxon>
    </lineage>
</organism>
<evidence type="ECO:0000313" key="1">
    <source>
        <dbReference type="EMBL" id="GMH77644.1"/>
    </source>
</evidence>
<sequence length="324" mass="36632">MSSKRGAGYEENENEEEIMEIPPAASLTISTVVSTVPATTDQFMYTPEFRRHFIEFVHVQTLMILRSTTKEWKAATEEVIDKGVRSGELIVHGGNDISFVVAEAREERRKLATRVILLLNITKVGDWACYLAVSLVIVDVPECFESIRWASFANCSSLTTIYFPTTLKWIGGFAFDSCTSLEYVDLLHTNLQELGQEAFYGCSELKLMTIPDSLQTLGYGVFHECFKIVPSNIDVREYDDDDEELLDTTSEVVNYLRAKNLPTKEFVGSKYFQTYLRLPYFTGDMLTTMRLVLKAWLAAVNDFIDEAVGKGEMFCQGGGNYNHI</sequence>
<dbReference type="InterPro" id="IPR026906">
    <property type="entry name" value="LRR_5"/>
</dbReference>
<proteinExistence type="predicted"/>